<evidence type="ECO:0000256" key="1">
    <source>
        <dbReference type="SAM" id="Phobius"/>
    </source>
</evidence>
<protein>
    <submittedName>
        <fullName evidence="2">Uncharacterized protein</fullName>
    </submittedName>
</protein>
<comment type="caution">
    <text evidence="2">The sequence shown here is derived from an EMBL/GenBank/DDBJ whole genome shotgun (WGS) entry which is preliminary data.</text>
</comment>
<reference evidence="2" key="1">
    <citation type="submission" date="2020-11" db="EMBL/GenBank/DDBJ databases">
        <authorList>
            <consortium name="DOE Joint Genome Institute"/>
            <person name="Ahrendt S."/>
            <person name="Riley R."/>
            <person name="Andreopoulos W."/>
            <person name="Labutti K."/>
            <person name="Pangilinan J."/>
            <person name="Ruiz-Duenas F.J."/>
            <person name="Barrasa J.M."/>
            <person name="Sanchez-Garcia M."/>
            <person name="Camarero S."/>
            <person name="Miyauchi S."/>
            <person name="Serrano A."/>
            <person name="Linde D."/>
            <person name="Babiker R."/>
            <person name="Drula E."/>
            <person name="Ayuso-Fernandez I."/>
            <person name="Pacheco R."/>
            <person name="Padilla G."/>
            <person name="Ferreira P."/>
            <person name="Barriuso J."/>
            <person name="Kellner H."/>
            <person name="Castanera R."/>
            <person name="Alfaro M."/>
            <person name="Ramirez L."/>
            <person name="Pisabarro A.G."/>
            <person name="Kuo A."/>
            <person name="Tritt A."/>
            <person name="Lipzen A."/>
            <person name="He G."/>
            <person name="Yan M."/>
            <person name="Ng V."/>
            <person name="Cullen D."/>
            <person name="Martin F."/>
            <person name="Rosso M.-N."/>
            <person name="Henrissat B."/>
            <person name="Hibbett D."/>
            <person name="Martinez A.T."/>
            <person name="Grigoriev I.V."/>
        </authorList>
    </citation>
    <scope>NUCLEOTIDE SEQUENCE</scope>
    <source>
        <strain evidence="2">MF-IS2</strain>
    </source>
</reference>
<evidence type="ECO:0000313" key="2">
    <source>
        <dbReference type="EMBL" id="KAF9454545.1"/>
    </source>
</evidence>
<dbReference type="EMBL" id="MU151053">
    <property type="protein sequence ID" value="KAF9454545.1"/>
    <property type="molecule type" value="Genomic_DNA"/>
</dbReference>
<gene>
    <name evidence="2" type="ORF">P691DRAFT_692160</name>
</gene>
<feature type="transmembrane region" description="Helical" evidence="1">
    <location>
        <begin position="28"/>
        <end position="53"/>
    </location>
</feature>
<organism evidence="2 3">
    <name type="scientific">Macrolepiota fuliginosa MF-IS2</name>
    <dbReference type="NCBI Taxonomy" id="1400762"/>
    <lineage>
        <taxon>Eukaryota</taxon>
        <taxon>Fungi</taxon>
        <taxon>Dikarya</taxon>
        <taxon>Basidiomycota</taxon>
        <taxon>Agaricomycotina</taxon>
        <taxon>Agaricomycetes</taxon>
        <taxon>Agaricomycetidae</taxon>
        <taxon>Agaricales</taxon>
        <taxon>Agaricineae</taxon>
        <taxon>Agaricaceae</taxon>
        <taxon>Macrolepiota</taxon>
    </lineage>
</organism>
<dbReference type="AlphaFoldDB" id="A0A9P5XPI3"/>
<accession>A0A9P5XPI3</accession>
<keyword evidence="3" id="KW-1185">Reference proteome</keyword>
<feature type="transmembrane region" description="Helical" evidence="1">
    <location>
        <begin position="138"/>
        <end position="158"/>
    </location>
</feature>
<dbReference type="PANTHER" id="PTHR39605">
    <property type="entry name" value="MAJOR FACILITATOR SUPERFAMILY (MFS) PROFILE DOMAIN-CONTAINING PROTEIN"/>
    <property type="match status" value="1"/>
</dbReference>
<dbReference type="Proteomes" id="UP000807342">
    <property type="component" value="Unassembled WGS sequence"/>
</dbReference>
<feature type="transmembrane region" description="Helical" evidence="1">
    <location>
        <begin position="74"/>
        <end position="94"/>
    </location>
</feature>
<dbReference type="OrthoDB" id="2550114at2759"/>
<keyword evidence="1" id="KW-1133">Transmembrane helix</keyword>
<proteinExistence type="predicted"/>
<keyword evidence="1" id="KW-0472">Membrane</keyword>
<dbReference type="PANTHER" id="PTHR39605:SF1">
    <property type="entry name" value="MAJOR FACILITATOR SUPERFAMILY (MFS) PROFILE DOMAIN-CONTAINING PROTEIN"/>
    <property type="match status" value="1"/>
</dbReference>
<evidence type="ECO:0000313" key="3">
    <source>
        <dbReference type="Proteomes" id="UP000807342"/>
    </source>
</evidence>
<name>A0A9P5XPI3_9AGAR</name>
<keyword evidence="1" id="KW-0812">Transmembrane</keyword>
<sequence>MSDHHLDYLNQQPRNIPPPLLPSPNNSIVIWTWVSATIVLLLASCLTLSPRLLLFISESASSDPRAALTPLESFLALHFGILLLAVALALIFNVPCPPQPVPLTQQISQQYQPLLRPLTFAANLSAFLAWNTKSVGPLASVVFVGSFVIGVWGLWAIMFAESSSTSKTTGADKHTSSFIFGNKSAASSIKKRWKQQAEL</sequence>